<dbReference type="OrthoDB" id="545871at2759"/>
<dbReference type="InterPro" id="IPR001128">
    <property type="entry name" value="Cyt_P450"/>
</dbReference>
<accession>A0A8T3BHR2</accession>
<evidence type="ECO:0000256" key="1">
    <source>
        <dbReference type="ARBA" id="ARBA00004167"/>
    </source>
</evidence>
<evidence type="ECO:0000256" key="3">
    <source>
        <dbReference type="ARBA" id="ARBA00022692"/>
    </source>
</evidence>
<dbReference type="InterPro" id="IPR002401">
    <property type="entry name" value="Cyt_P450_E_grp-I"/>
</dbReference>
<evidence type="ECO:0000256" key="4">
    <source>
        <dbReference type="ARBA" id="ARBA00022723"/>
    </source>
</evidence>
<dbReference type="GO" id="GO:0016020">
    <property type="term" value="C:membrane"/>
    <property type="evidence" value="ECO:0007669"/>
    <property type="project" value="UniProtKB-SubCell"/>
</dbReference>
<evidence type="ECO:0000256" key="5">
    <source>
        <dbReference type="ARBA" id="ARBA00022989"/>
    </source>
</evidence>
<keyword evidence="3 9" id="KW-0812">Transmembrane</keyword>
<reference evidence="10" key="1">
    <citation type="journal article" date="2022" name="Front. Genet.">
        <title>Chromosome-Scale Assembly of the Dendrobium nobile Genome Provides Insights Into the Molecular Mechanism of the Biosynthesis of the Medicinal Active Ingredient of Dendrobium.</title>
        <authorList>
            <person name="Xu Q."/>
            <person name="Niu S.-C."/>
            <person name="Li K.-L."/>
            <person name="Zheng P.-J."/>
            <person name="Zhang X.-J."/>
            <person name="Jia Y."/>
            <person name="Liu Y."/>
            <person name="Niu Y.-X."/>
            <person name="Yu L.-H."/>
            <person name="Chen D.-F."/>
            <person name="Zhang G.-Q."/>
        </authorList>
    </citation>
    <scope>NUCLEOTIDE SEQUENCE</scope>
    <source>
        <tissue evidence="10">Leaf</tissue>
    </source>
</reference>
<comment type="similarity">
    <text evidence="2">Belongs to the cytochrome P450 family.</text>
</comment>
<evidence type="ECO:0000256" key="8">
    <source>
        <dbReference type="ARBA" id="ARBA00023136"/>
    </source>
</evidence>
<evidence type="ECO:0000256" key="9">
    <source>
        <dbReference type="SAM" id="Phobius"/>
    </source>
</evidence>
<dbReference type="Proteomes" id="UP000829196">
    <property type="component" value="Unassembled WGS sequence"/>
</dbReference>
<dbReference type="GO" id="GO:0016125">
    <property type="term" value="P:sterol metabolic process"/>
    <property type="evidence" value="ECO:0007669"/>
    <property type="project" value="TreeGrafter"/>
</dbReference>
<dbReference type="GO" id="GO:0020037">
    <property type="term" value="F:heme binding"/>
    <property type="evidence" value="ECO:0007669"/>
    <property type="project" value="InterPro"/>
</dbReference>
<keyword evidence="4" id="KW-0479">Metal-binding</keyword>
<feature type="transmembrane region" description="Helical" evidence="9">
    <location>
        <begin position="465"/>
        <end position="486"/>
    </location>
</feature>
<dbReference type="GO" id="GO:0016705">
    <property type="term" value="F:oxidoreductase activity, acting on paired donors, with incorporation or reduction of molecular oxygen"/>
    <property type="evidence" value="ECO:0007669"/>
    <property type="project" value="InterPro"/>
</dbReference>
<comment type="caution">
    <text evidence="10">The sequence shown here is derived from an EMBL/GenBank/DDBJ whole genome shotgun (WGS) entry which is preliminary data.</text>
</comment>
<keyword evidence="7" id="KW-0408">Iron</keyword>
<dbReference type="Gene3D" id="1.10.630.10">
    <property type="entry name" value="Cytochrome P450"/>
    <property type="match status" value="1"/>
</dbReference>
<gene>
    <name evidence="10" type="ORF">KFK09_009656</name>
</gene>
<sequence>MDADLLVTFLSFDYKASLACLDIKAYRWRTALMPISFYVLRGTFWKAMDKEHLELELGQPDPSISRPYPSVILWLTSKQNPCKVFPPGNRCLPLIGETLSFFKPHPANSMGGFMEDHISRYGKIFSSNLLGRDAIVSADAELNRFVQNKDVRLFSSPLLPTFRGIFGGESLAFAAGETHKRLRSTYFDFLSMKRLKTIFSEDANHLASGIVRSWRDGSIISAKEESTKYSLKIMAKSTLSIEDDYRIELLLRDYSHVISALCSVPINFPGMKYWKALKSRRNVLEIVKKIMEERITLMSKGGEGRAENCHKIEGREDDYDLLDLLLMKKTEYSDEAIHDFIFGSLFAGHDSTSRAIAFMLYLLADSPEVVRRLQEEHLQIVNSKSKLELKLSWDDYRNMEFTKSVINETLRLSNVAPFIPKKAIEDVKYKGIVIPRGDLVIVHIRALHLDPSIYDDPMQFNPWSWMLWVTLGCCLCAGVKISYLISLRSFVLLVAKSEREVDGLREERRIFGLLQVIFSL</sequence>
<dbReference type="PANTHER" id="PTHR24286">
    <property type="entry name" value="CYTOCHROME P450 26"/>
    <property type="match status" value="1"/>
</dbReference>
<dbReference type="SMR" id="A0A8T3BHR2"/>
<protein>
    <recommendedName>
        <fullName evidence="12">Cytochrome P450</fullName>
    </recommendedName>
</protein>
<comment type="subcellular location">
    <subcellularLocation>
        <location evidence="1">Membrane</location>
        <topology evidence="1">Single-pass membrane protein</topology>
    </subcellularLocation>
</comment>
<dbReference type="PANTHER" id="PTHR24286:SF194">
    <property type="entry name" value="STEROID (22S)-HYDROXYLASE"/>
    <property type="match status" value="1"/>
</dbReference>
<evidence type="ECO:0000313" key="10">
    <source>
        <dbReference type="EMBL" id="KAI0513627.1"/>
    </source>
</evidence>
<dbReference type="PRINTS" id="PR00463">
    <property type="entry name" value="EP450I"/>
</dbReference>
<dbReference type="GO" id="GO:0016132">
    <property type="term" value="P:brassinosteroid biosynthetic process"/>
    <property type="evidence" value="ECO:0007669"/>
    <property type="project" value="TreeGrafter"/>
</dbReference>
<dbReference type="GO" id="GO:0005506">
    <property type="term" value="F:iron ion binding"/>
    <property type="evidence" value="ECO:0007669"/>
    <property type="project" value="InterPro"/>
</dbReference>
<dbReference type="Pfam" id="PF00067">
    <property type="entry name" value="p450"/>
    <property type="match status" value="1"/>
</dbReference>
<dbReference type="AlphaFoldDB" id="A0A8T3BHR2"/>
<organism evidence="10 11">
    <name type="scientific">Dendrobium nobile</name>
    <name type="common">Orchid</name>
    <dbReference type="NCBI Taxonomy" id="94219"/>
    <lineage>
        <taxon>Eukaryota</taxon>
        <taxon>Viridiplantae</taxon>
        <taxon>Streptophyta</taxon>
        <taxon>Embryophyta</taxon>
        <taxon>Tracheophyta</taxon>
        <taxon>Spermatophyta</taxon>
        <taxon>Magnoliopsida</taxon>
        <taxon>Liliopsida</taxon>
        <taxon>Asparagales</taxon>
        <taxon>Orchidaceae</taxon>
        <taxon>Epidendroideae</taxon>
        <taxon>Malaxideae</taxon>
        <taxon>Dendrobiinae</taxon>
        <taxon>Dendrobium</taxon>
    </lineage>
</organism>
<evidence type="ECO:0000256" key="6">
    <source>
        <dbReference type="ARBA" id="ARBA00023002"/>
    </source>
</evidence>
<name>A0A8T3BHR2_DENNO</name>
<keyword evidence="6" id="KW-0560">Oxidoreductase</keyword>
<dbReference type="SUPFAM" id="SSF48264">
    <property type="entry name" value="Cytochrome P450"/>
    <property type="match status" value="1"/>
</dbReference>
<evidence type="ECO:0000256" key="2">
    <source>
        <dbReference type="ARBA" id="ARBA00010617"/>
    </source>
</evidence>
<evidence type="ECO:0000313" key="11">
    <source>
        <dbReference type="Proteomes" id="UP000829196"/>
    </source>
</evidence>
<evidence type="ECO:0000256" key="7">
    <source>
        <dbReference type="ARBA" id="ARBA00023004"/>
    </source>
</evidence>
<keyword evidence="5 9" id="KW-1133">Transmembrane helix</keyword>
<dbReference type="EMBL" id="JAGYWB010000008">
    <property type="protein sequence ID" value="KAI0513627.1"/>
    <property type="molecule type" value="Genomic_DNA"/>
</dbReference>
<dbReference type="GO" id="GO:0004497">
    <property type="term" value="F:monooxygenase activity"/>
    <property type="evidence" value="ECO:0007669"/>
    <property type="project" value="InterPro"/>
</dbReference>
<keyword evidence="8 9" id="KW-0472">Membrane</keyword>
<dbReference type="InterPro" id="IPR036396">
    <property type="entry name" value="Cyt_P450_sf"/>
</dbReference>
<proteinExistence type="inferred from homology"/>
<evidence type="ECO:0008006" key="12">
    <source>
        <dbReference type="Google" id="ProtNLM"/>
    </source>
</evidence>
<dbReference type="GO" id="GO:0010268">
    <property type="term" value="P:brassinosteroid homeostasis"/>
    <property type="evidence" value="ECO:0007669"/>
    <property type="project" value="TreeGrafter"/>
</dbReference>
<keyword evidence="11" id="KW-1185">Reference proteome</keyword>